<keyword evidence="2" id="KW-0472">Membrane</keyword>
<feature type="region of interest" description="Disordered" evidence="1">
    <location>
        <begin position="111"/>
        <end position="183"/>
    </location>
</feature>
<evidence type="ECO:0000313" key="3">
    <source>
        <dbReference type="EMBL" id="EDH0842358.1"/>
    </source>
</evidence>
<protein>
    <recommendedName>
        <fullName evidence="5">Tetratricopeptide repeat protein</fullName>
    </recommendedName>
</protein>
<gene>
    <name evidence="3" type="ORF">GCV64_14825</name>
</gene>
<dbReference type="EMBL" id="AAMGHX010000007">
    <property type="protein sequence ID" value="EDH0842358.1"/>
    <property type="molecule type" value="Genomic_DNA"/>
</dbReference>
<evidence type="ECO:0008006" key="5">
    <source>
        <dbReference type="Google" id="ProtNLM"/>
    </source>
</evidence>
<sequence length="435" mass="50942">MMIWWIRISVVEDERKEVPFFIGQEMLFSQFHEAIEQLGKKNEGIKIRFELNQTKNQQPQTVGLFTWESKEQLNILDSIEMKLELGVKNNMLDKKRKKEIIKHLTMDVYKNPKKPSIKKEKSISRSYPPKNQHDVESEDSEIETTLEVNTSQSRLDEGVEDKREDIPLKQPKIKKKRPKKTGPSPLSLLLKKLQLVGNSLISFFEHKWKWLVASFMLLFLICSIVFVSVSFFDTKETNKVNDSFSVLKTKKEYKEMADKYPDEFWKWEEKEVEKMDTDTLMEVYEDYPDEAVAYDIAFLGKAYTKVIQMYEDAPEKLRMNDTRYAFLGFSYLKEDDLPTAEKMAAKSNSQALYGQLSLAYLRKGDDKKAEECNKIAQDDDINVQIKDYQLVKTTLDEVNKQLGNKNLSKEIRSKLLENKQVLEDELKKIKSGEDE</sequence>
<accession>A0A9P2FF35</accession>
<reference evidence="3 4" key="1">
    <citation type="submission" date="2019-10" db="EMBL/GenBank/DDBJ databases">
        <authorList>
            <consortium name="GenomeTrakr: Next Generation Sequencing Network for Food Pathogen Tracability"/>
        </authorList>
    </citation>
    <scope>NUCLEOTIDE SEQUENCE [LARGE SCALE GENOMIC DNA]</scope>
    <source>
        <strain evidence="3 4">CFSAN085184</strain>
    </source>
</reference>
<feature type="transmembrane region" description="Helical" evidence="2">
    <location>
        <begin position="210"/>
        <end position="232"/>
    </location>
</feature>
<organism evidence="3 4">
    <name type="scientific">Listeria monocytogenes</name>
    <dbReference type="NCBI Taxonomy" id="1639"/>
    <lineage>
        <taxon>Bacteria</taxon>
        <taxon>Bacillati</taxon>
        <taxon>Bacillota</taxon>
        <taxon>Bacilli</taxon>
        <taxon>Bacillales</taxon>
        <taxon>Listeriaceae</taxon>
        <taxon>Listeria</taxon>
    </lineage>
</organism>
<keyword evidence="2" id="KW-1133">Transmembrane helix</keyword>
<evidence type="ECO:0000313" key="4">
    <source>
        <dbReference type="Proteomes" id="UP000335978"/>
    </source>
</evidence>
<proteinExistence type="predicted"/>
<feature type="compositionally biased region" description="Basic and acidic residues" evidence="1">
    <location>
        <begin position="154"/>
        <end position="167"/>
    </location>
</feature>
<name>A0A9P2FF35_LISMN</name>
<dbReference type="Proteomes" id="UP000335978">
    <property type="component" value="Unassembled WGS sequence"/>
</dbReference>
<evidence type="ECO:0000256" key="2">
    <source>
        <dbReference type="SAM" id="Phobius"/>
    </source>
</evidence>
<dbReference type="AlphaFoldDB" id="A0A9P2FF35"/>
<comment type="caution">
    <text evidence="3">The sequence shown here is derived from an EMBL/GenBank/DDBJ whole genome shotgun (WGS) entry which is preliminary data.</text>
</comment>
<feature type="compositionally biased region" description="Basic residues" evidence="1">
    <location>
        <begin position="171"/>
        <end position="180"/>
    </location>
</feature>
<evidence type="ECO:0000256" key="1">
    <source>
        <dbReference type="SAM" id="MobiDB-lite"/>
    </source>
</evidence>
<keyword evidence="2" id="KW-0812">Transmembrane</keyword>